<gene>
    <name evidence="5" type="ORF">LSH36_122g06002</name>
</gene>
<dbReference type="Gene3D" id="3.20.20.80">
    <property type="entry name" value="Glycosidases"/>
    <property type="match status" value="1"/>
</dbReference>
<keyword evidence="6" id="KW-1185">Reference proteome</keyword>
<name>A0AAD9JY51_9ANNE</name>
<feature type="transmembrane region" description="Helical" evidence="3">
    <location>
        <begin position="20"/>
        <end position="42"/>
    </location>
</feature>
<dbReference type="InterPro" id="IPR029070">
    <property type="entry name" value="Chitinase_insertion_sf"/>
</dbReference>
<dbReference type="InterPro" id="IPR011583">
    <property type="entry name" value="Chitinase_II/V-like_cat"/>
</dbReference>
<dbReference type="FunFam" id="3.10.50.10:FF:000006">
    <property type="entry name" value="Chitobiase, di-N-acetyl"/>
    <property type="match status" value="1"/>
</dbReference>
<accession>A0AAD9JY51</accession>
<dbReference type="GO" id="GO:0005615">
    <property type="term" value="C:extracellular space"/>
    <property type="evidence" value="ECO:0007669"/>
    <property type="project" value="TreeGrafter"/>
</dbReference>
<dbReference type="InterPro" id="IPR051887">
    <property type="entry name" value="GH18_Domain-Containing"/>
</dbReference>
<evidence type="ECO:0000256" key="1">
    <source>
        <dbReference type="ARBA" id="ARBA00022801"/>
    </source>
</evidence>
<keyword evidence="1" id="KW-0378">Hydrolase</keyword>
<dbReference type="AlphaFoldDB" id="A0AAD9JY51"/>
<dbReference type="GO" id="GO:0009313">
    <property type="term" value="P:oligosaccharide catabolic process"/>
    <property type="evidence" value="ECO:0007669"/>
    <property type="project" value="TreeGrafter"/>
</dbReference>
<dbReference type="Pfam" id="PF00704">
    <property type="entry name" value="Glyco_hydro_18"/>
    <property type="match status" value="1"/>
</dbReference>
<evidence type="ECO:0000256" key="3">
    <source>
        <dbReference type="SAM" id="Phobius"/>
    </source>
</evidence>
<comment type="caution">
    <text evidence="5">The sequence shown here is derived from an EMBL/GenBank/DDBJ whole genome shotgun (WGS) entry which is preliminary data.</text>
</comment>
<dbReference type="Proteomes" id="UP001208570">
    <property type="component" value="Unassembled WGS sequence"/>
</dbReference>
<sequence length="391" mass="45273">MLLMSWQLVMDGIQLKGITMYYHFILVEILLSAATFISSICGHNSESRFQQREEMIFYKDSLLQGIKRPCPCNETKYCSRVETHPKKEIFIFSVSNHNWLKYDWTKVTTVVEFGYHDDDLLCHAHSKGVRILSNVNIPVQDLTNQRARHIWVQQRVETVKNYFLDGINVDFESAIPADRKDLKQGYTDYITELKTTFKKHLPGAMVTVDVAWNSGGVDGRFYDYKRIADASDFLFVMSYDERSMRSYLKIGIPPAKLVLGVPWYGYRYPCMAYDTVTYHCWLKHVPFRGVNCSDAAGNEVDYGAIIKAYLPRSLTGRQWDKAAQSPFFILKDSRSDRVIQVWYDDPESLIIKYRLVSDLQLGGLGMWNADSLDYDDPKMTQSMWNAIPNLK</sequence>
<dbReference type="GO" id="GO:0008061">
    <property type="term" value="F:chitin binding"/>
    <property type="evidence" value="ECO:0007669"/>
    <property type="project" value="InterPro"/>
</dbReference>
<dbReference type="PANTHER" id="PTHR46290">
    <property type="entry name" value="DI-N-ACETYLCHITOBIASE"/>
    <property type="match status" value="1"/>
</dbReference>
<dbReference type="PROSITE" id="PS51910">
    <property type="entry name" value="GH18_2"/>
    <property type="match status" value="1"/>
</dbReference>
<evidence type="ECO:0000256" key="2">
    <source>
        <dbReference type="ARBA" id="ARBA00023295"/>
    </source>
</evidence>
<dbReference type="EMBL" id="JAODUP010000122">
    <property type="protein sequence ID" value="KAK2161046.1"/>
    <property type="molecule type" value="Genomic_DNA"/>
</dbReference>
<dbReference type="GO" id="GO:0016798">
    <property type="term" value="F:hydrolase activity, acting on glycosyl bonds"/>
    <property type="evidence" value="ECO:0007669"/>
    <property type="project" value="UniProtKB-KW"/>
</dbReference>
<keyword evidence="2" id="KW-0326">Glycosidase</keyword>
<organism evidence="5 6">
    <name type="scientific">Paralvinella palmiformis</name>
    <dbReference type="NCBI Taxonomy" id="53620"/>
    <lineage>
        <taxon>Eukaryota</taxon>
        <taxon>Metazoa</taxon>
        <taxon>Spiralia</taxon>
        <taxon>Lophotrochozoa</taxon>
        <taxon>Annelida</taxon>
        <taxon>Polychaeta</taxon>
        <taxon>Sedentaria</taxon>
        <taxon>Canalipalpata</taxon>
        <taxon>Terebellida</taxon>
        <taxon>Terebelliformia</taxon>
        <taxon>Alvinellidae</taxon>
        <taxon>Paralvinella</taxon>
    </lineage>
</organism>
<dbReference type="InterPro" id="IPR017853">
    <property type="entry name" value="GH"/>
</dbReference>
<dbReference type="SMART" id="SM00636">
    <property type="entry name" value="Glyco_18"/>
    <property type="match status" value="1"/>
</dbReference>
<reference evidence="5" key="1">
    <citation type="journal article" date="2023" name="Mol. Biol. Evol.">
        <title>Third-Generation Sequencing Reveals the Adaptive Role of the Epigenome in Three Deep-Sea Polychaetes.</title>
        <authorList>
            <person name="Perez M."/>
            <person name="Aroh O."/>
            <person name="Sun Y."/>
            <person name="Lan Y."/>
            <person name="Juniper S.K."/>
            <person name="Young C.R."/>
            <person name="Angers B."/>
            <person name="Qian P.Y."/>
        </authorList>
    </citation>
    <scope>NUCLEOTIDE SEQUENCE</scope>
    <source>
        <strain evidence="5">P08H-3</strain>
    </source>
</reference>
<dbReference type="SUPFAM" id="SSF51445">
    <property type="entry name" value="(Trans)glycosidases"/>
    <property type="match status" value="1"/>
</dbReference>
<evidence type="ECO:0000259" key="4">
    <source>
        <dbReference type="PROSITE" id="PS51910"/>
    </source>
</evidence>
<evidence type="ECO:0000313" key="5">
    <source>
        <dbReference type="EMBL" id="KAK2161046.1"/>
    </source>
</evidence>
<dbReference type="PANTHER" id="PTHR46290:SF1">
    <property type="entry name" value="DI-N-ACETYLCHITOBIASE"/>
    <property type="match status" value="1"/>
</dbReference>
<dbReference type="Gene3D" id="3.10.50.10">
    <property type="match status" value="1"/>
</dbReference>
<dbReference type="InterPro" id="IPR001223">
    <property type="entry name" value="Glyco_hydro18_cat"/>
</dbReference>
<keyword evidence="3" id="KW-0812">Transmembrane</keyword>
<proteinExistence type="predicted"/>
<protein>
    <recommendedName>
        <fullName evidence="4">GH18 domain-containing protein</fullName>
    </recommendedName>
</protein>
<keyword evidence="3" id="KW-0472">Membrane</keyword>
<feature type="domain" description="GH18" evidence="4">
    <location>
        <begin position="43"/>
        <end position="391"/>
    </location>
</feature>
<evidence type="ECO:0000313" key="6">
    <source>
        <dbReference type="Proteomes" id="UP001208570"/>
    </source>
</evidence>
<keyword evidence="3" id="KW-1133">Transmembrane helix</keyword>